<name>A0A9L0SDX8_HORSE</name>
<keyword evidence="3" id="KW-1185">Reference proteome</keyword>
<evidence type="ECO:0000256" key="1">
    <source>
        <dbReference type="SAM" id="Phobius"/>
    </source>
</evidence>
<dbReference type="AlphaFoldDB" id="A0A9L0SDX8"/>
<keyword evidence="1" id="KW-0812">Transmembrane</keyword>
<reference evidence="2" key="3">
    <citation type="submission" date="2025-09" db="UniProtKB">
        <authorList>
            <consortium name="Ensembl"/>
        </authorList>
    </citation>
    <scope>IDENTIFICATION</scope>
    <source>
        <strain evidence="2">Thoroughbred</strain>
    </source>
</reference>
<dbReference type="GeneTree" id="ENSGT01150000289690"/>
<feature type="transmembrane region" description="Helical" evidence="1">
    <location>
        <begin position="65"/>
        <end position="88"/>
    </location>
</feature>
<dbReference type="Proteomes" id="UP000002281">
    <property type="component" value="Chromosome 3"/>
</dbReference>
<reference evidence="2 3" key="1">
    <citation type="journal article" date="2009" name="Science">
        <title>Genome sequence, comparative analysis, and population genetics of the domestic horse.</title>
        <authorList>
            <consortium name="Broad Institute Genome Sequencing Platform"/>
            <consortium name="Broad Institute Whole Genome Assembly Team"/>
            <person name="Wade C.M."/>
            <person name="Giulotto E."/>
            <person name="Sigurdsson S."/>
            <person name="Zoli M."/>
            <person name="Gnerre S."/>
            <person name="Imsland F."/>
            <person name="Lear T.L."/>
            <person name="Adelson D.L."/>
            <person name="Bailey E."/>
            <person name="Bellone R.R."/>
            <person name="Bloecker H."/>
            <person name="Distl O."/>
            <person name="Edgar R.C."/>
            <person name="Garber M."/>
            <person name="Leeb T."/>
            <person name="Mauceli E."/>
            <person name="MacLeod J.N."/>
            <person name="Penedo M.C.T."/>
            <person name="Raison J.M."/>
            <person name="Sharpe T."/>
            <person name="Vogel J."/>
            <person name="Andersson L."/>
            <person name="Antczak D.F."/>
            <person name="Biagi T."/>
            <person name="Binns M.M."/>
            <person name="Chowdhary B.P."/>
            <person name="Coleman S.J."/>
            <person name="Della Valle G."/>
            <person name="Fryc S."/>
            <person name="Guerin G."/>
            <person name="Hasegawa T."/>
            <person name="Hill E.W."/>
            <person name="Jurka J."/>
            <person name="Kiialainen A."/>
            <person name="Lindgren G."/>
            <person name="Liu J."/>
            <person name="Magnani E."/>
            <person name="Mickelson J.R."/>
            <person name="Murray J."/>
            <person name="Nergadze S.G."/>
            <person name="Onofrio R."/>
            <person name="Pedroni S."/>
            <person name="Piras M.F."/>
            <person name="Raudsepp T."/>
            <person name="Rocchi M."/>
            <person name="Roeed K.H."/>
            <person name="Ryder O.A."/>
            <person name="Searle S."/>
            <person name="Skow L."/>
            <person name="Swinburne J.E."/>
            <person name="Syvaenen A.C."/>
            <person name="Tozaki T."/>
            <person name="Valberg S.J."/>
            <person name="Vaudin M."/>
            <person name="White J.R."/>
            <person name="Zody M.C."/>
            <person name="Lander E.S."/>
            <person name="Lindblad-Toh K."/>
        </authorList>
    </citation>
    <scope>NUCLEOTIDE SEQUENCE [LARGE SCALE GENOMIC DNA]</scope>
    <source>
        <strain evidence="2 3">Thoroughbred</strain>
    </source>
</reference>
<sequence length="123" mass="13610">MDSLGFSIYRVISSANRGSFTSSFPIWISFISFSCLISLANTSCSMLNRSGESGHSCLVPVLRRMAFSFSPLSVMLTVGLSYMTFIMLRYFPSITILLRVFIIIVSGCWISSNALSASIEMMM</sequence>
<evidence type="ECO:0000313" key="2">
    <source>
        <dbReference type="Ensembl" id="ENSECAP00000072389.1"/>
    </source>
</evidence>
<keyword evidence="1" id="KW-1133">Transmembrane helix</keyword>
<reference evidence="2" key="2">
    <citation type="submission" date="2025-08" db="UniProtKB">
        <authorList>
            <consortium name="Ensembl"/>
        </authorList>
    </citation>
    <scope>IDENTIFICATION</scope>
    <source>
        <strain evidence="2">Thoroughbred</strain>
    </source>
</reference>
<organism evidence="2 3">
    <name type="scientific">Equus caballus</name>
    <name type="common">Horse</name>
    <dbReference type="NCBI Taxonomy" id="9796"/>
    <lineage>
        <taxon>Eukaryota</taxon>
        <taxon>Metazoa</taxon>
        <taxon>Chordata</taxon>
        <taxon>Craniata</taxon>
        <taxon>Vertebrata</taxon>
        <taxon>Euteleostomi</taxon>
        <taxon>Mammalia</taxon>
        <taxon>Eutheria</taxon>
        <taxon>Laurasiatheria</taxon>
        <taxon>Perissodactyla</taxon>
        <taxon>Equidae</taxon>
        <taxon>Equus</taxon>
    </lineage>
</organism>
<feature type="transmembrane region" description="Helical" evidence="1">
    <location>
        <begin position="24"/>
        <end position="44"/>
    </location>
</feature>
<feature type="transmembrane region" description="Helical" evidence="1">
    <location>
        <begin position="94"/>
        <end position="115"/>
    </location>
</feature>
<evidence type="ECO:0000313" key="3">
    <source>
        <dbReference type="Proteomes" id="UP000002281"/>
    </source>
</evidence>
<keyword evidence="1" id="KW-0472">Membrane</keyword>
<dbReference type="Ensembl" id="ENSECAT00000105399.1">
    <property type="protein sequence ID" value="ENSECAP00000072389.1"/>
    <property type="gene ID" value="ENSECAG00000055367.1"/>
</dbReference>
<protein>
    <submittedName>
        <fullName evidence="2">Uncharacterized protein</fullName>
    </submittedName>
</protein>
<proteinExistence type="predicted"/>
<accession>A0A9L0SDX8</accession>